<evidence type="ECO:0000259" key="18">
    <source>
        <dbReference type="SMART" id="SM00642"/>
    </source>
</evidence>
<evidence type="ECO:0000259" key="17">
    <source>
        <dbReference type="SMART" id="SM00632"/>
    </source>
</evidence>
<evidence type="ECO:0000256" key="14">
    <source>
        <dbReference type="RuleBase" id="RU361134"/>
    </source>
</evidence>
<evidence type="ECO:0000256" key="13">
    <source>
        <dbReference type="RuleBase" id="RU003615"/>
    </source>
</evidence>
<evidence type="ECO:0000256" key="1">
    <source>
        <dbReference type="ARBA" id="ARBA00000548"/>
    </source>
</evidence>
<comment type="cofactor">
    <cofactor evidence="3">
        <name>chloride</name>
        <dbReference type="ChEBI" id="CHEBI:17996"/>
    </cofactor>
</comment>
<name>A0A7R9FRV6_9CRUS</name>
<keyword evidence="7" id="KW-0479">Metal-binding</keyword>
<comment type="similarity">
    <text evidence="4 13">Belongs to the glycosyl hydrolase 13 family.</text>
</comment>
<evidence type="ECO:0000256" key="15">
    <source>
        <dbReference type="SAM" id="MobiDB-lite"/>
    </source>
</evidence>
<dbReference type="GO" id="GO:0046872">
    <property type="term" value="F:metal ion binding"/>
    <property type="evidence" value="ECO:0007669"/>
    <property type="project" value="UniProtKB-KW"/>
</dbReference>
<dbReference type="SUPFAM" id="SSF51445">
    <property type="entry name" value="(Trans)glycosidases"/>
    <property type="match status" value="1"/>
</dbReference>
<organism evidence="19">
    <name type="scientific">Darwinula stevensoni</name>
    <dbReference type="NCBI Taxonomy" id="69355"/>
    <lineage>
        <taxon>Eukaryota</taxon>
        <taxon>Metazoa</taxon>
        <taxon>Ecdysozoa</taxon>
        <taxon>Arthropoda</taxon>
        <taxon>Crustacea</taxon>
        <taxon>Oligostraca</taxon>
        <taxon>Ostracoda</taxon>
        <taxon>Podocopa</taxon>
        <taxon>Podocopida</taxon>
        <taxon>Darwinulocopina</taxon>
        <taxon>Darwinuloidea</taxon>
        <taxon>Darwinulidae</taxon>
        <taxon>Darwinula</taxon>
    </lineage>
</organism>
<evidence type="ECO:0000256" key="10">
    <source>
        <dbReference type="ARBA" id="ARBA00023214"/>
    </source>
</evidence>
<evidence type="ECO:0000256" key="4">
    <source>
        <dbReference type="ARBA" id="ARBA00008061"/>
    </source>
</evidence>
<dbReference type="Pfam" id="PF00128">
    <property type="entry name" value="Alpha-amylase"/>
    <property type="match status" value="1"/>
</dbReference>
<keyword evidence="11 14" id="KW-0119">Carbohydrate metabolism</keyword>
<evidence type="ECO:0000313" key="19">
    <source>
        <dbReference type="EMBL" id="CAD7252684.1"/>
    </source>
</evidence>
<evidence type="ECO:0000256" key="11">
    <source>
        <dbReference type="ARBA" id="ARBA00023277"/>
    </source>
</evidence>
<comment type="subunit">
    <text evidence="5">Monomer.</text>
</comment>
<evidence type="ECO:0000256" key="5">
    <source>
        <dbReference type="ARBA" id="ARBA00011245"/>
    </source>
</evidence>
<evidence type="ECO:0000256" key="12">
    <source>
        <dbReference type="ARBA" id="ARBA00023295"/>
    </source>
</evidence>
<dbReference type="Gene3D" id="2.60.40.1180">
    <property type="entry name" value="Golgi alpha-mannosidase II"/>
    <property type="match status" value="1"/>
</dbReference>
<evidence type="ECO:0000256" key="9">
    <source>
        <dbReference type="ARBA" id="ARBA00022837"/>
    </source>
</evidence>
<keyword evidence="16" id="KW-0732">Signal</keyword>
<evidence type="ECO:0000256" key="8">
    <source>
        <dbReference type="ARBA" id="ARBA00022801"/>
    </source>
</evidence>
<dbReference type="AlphaFoldDB" id="A0A7R9FRV6"/>
<dbReference type="InterPro" id="IPR017853">
    <property type="entry name" value="GH"/>
</dbReference>
<comment type="catalytic activity">
    <reaction evidence="1 14">
        <text>Endohydrolysis of (1-&gt;4)-alpha-D-glucosidic linkages in polysaccharides containing three or more (1-&gt;4)-alpha-linked D-glucose units.</text>
        <dbReference type="EC" id="3.2.1.1"/>
    </reaction>
</comment>
<keyword evidence="10" id="KW-0868">Chloride</keyword>
<dbReference type="InterPro" id="IPR031319">
    <property type="entry name" value="A-amylase_C"/>
</dbReference>
<keyword evidence="9" id="KW-0106">Calcium</keyword>
<evidence type="ECO:0000256" key="3">
    <source>
        <dbReference type="ARBA" id="ARBA00001923"/>
    </source>
</evidence>
<dbReference type="Pfam" id="PF02806">
    <property type="entry name" value="Alpha-amylase_C"/>
    <property type="match status" value="1"/>
</dbReference>
<dbReference type="PRINTS" id="PR00110">
    <property type="entry name" value="ALPHAAMYLASE"/>
</dbReference>
<dbReference type="EMBL" id="CAJPEV010004719">
    <property type="protein sequence ID" value="CAG0902207.1"/>
    <property type="molecule type" value="Genomic_DNA"/>
</dbReference>
<keyword evidence="8 14" id="KW-0378">Hydrolase</keyword>
<dbReference type="PANTHER" id="PTHR43447">
    <property type="entry name" value="ALPHA-AMYLASE"/>
    <property type="match status" value="1"/>
</dbReference>
<evidence type="ECO:0000256" key="16">
    <source>
        <dbReference type="SAM" id="SignalP"/>
    </source>
</evidence>
<protein>
    <recommendedName>
        <fullName evidence="6 14">Alpha-amylase</fullName>
        <ecNumber evidence="6 14">3.2.1.1</ecNumber>
    </recommendedName>
</protein>
<keyword evidence="12 14" id="KW-0326">Glycosidase</keyword>
<dbReference type="SMART" id="SM00642">
    <property type="entry name" value="Aamy"/>
    <property type="match status" value="1"/>
</dbReference>
<keyword evidence="20" id="KW-1185">Reference proteome</keyword>
<dbReference type="SUPFAM" id="SSF51011">
    <property type="entry name" value="Glycosyl hydrolase domain"/>
    <property type="match status" value="1"/>
</dbReference>
<dbReference type="OrthoDB" id="550577at2759"/>
<dbReference type="CDD" id="cd11317">
    <property type="entry name" value="AmyAc_bac_euk_AmyA"/>
    <property type="match status" value="1"/>
</dbReference>
<dbReference type="InterPro" id="IPR006046">
    <property type="entry name" value="Alpha_amylase"/>
</dbReference>
<evidence type="ECO:0000256" key="7">
    <source>
        <dbReference type="ARBA" id="ARBA00022723"/>
    </source>
</evidence>
<dbReference type="EMBL" id="LR904236">
    <property type="protein sequence ID" value="CAD7252684.1"/>
    <property type="molecule type" value="Genomic_DNA"/>
</dbReference>
<reference evidence="19" key="1">
    <citation type="submission" date="2020-11" db="EMBL/GenBank/DDBJ databases">
        <authorList>
            <person name="Tran Van P."/>
        </authorList>
    </citation>
    <scope>NUCLEOTIDE SEQUENCE</scope>
</reference>
<feature type="signal peptide" evidence="16">
    <location>
        <begin position="1"/>
        <end position="20"/>
    </location>
</feature>
<dbReference type="SMART" id="SM00632">
    <property type="entry name" value="Aamy_C"/>
    <property type="match status" value="1"/>
</dbReference>
<feature type="domain" description="Glycosyl hydrolase family 13 catalytic" evidence="18">
    <location>
        <begin position="30"/>
        <end position="394"/>
    </location>
</feature>
<dbReference type="GO" id="GO:0005975">
    <property type="term" value="P:carbohydrate metabolic process"/>
    <property type="evidence" value="ECO:0007669"/>
    <property type="project" value="InterPro"/>
</dbReference>
<evidence type="ECO:0000256" key="2">
    <source>
        <dbReference type="ARBA" id="ARBA00001913"/>
    </source>
</evidence>
<accession>A0A7R9FRV6</accession>
<dbReference type="InterPro" id="IPR006047">
    <property type="entry name" value="GH13_cat_dom"/>
</dbReference>
<dbReference type="InterPro" id="IPR013780">
    <property type="entry name" value="Glyco_hydro_b"/>
</dbReference>
<proteinExistence type="inferred from homology"/>
<sequence>MKWQTFVAGLFPLLLEGALGYFDPDCGGKQVIVHLFEWKWTSIAEECERFLSAAGFCGVQVSPVHEHVIVTTDAMRPWWERYQPVSYKLTSRSGTEEEFIDMVQRCNAVGVRIYVDAVLNHMAGLGRSGIGTAGSSFDSDAHDFPGVPFTVADFTPRDMCPSHDGNVNNYGDPNNVRNCYLVGLTDLYGATDYVRQKQIEYLNRLLEIGVAGFRVDAAKHMWPADLEAIQGGLSKPAFFYHEVIDRNDGAVKVDEYFHLGRVTEFRYCSKIATGIRDFSQLGNLIDLGWGMCPSDKAFVFVDNHDNQRGHGGAGDVITHKDPFLYKLAISYMLAYPYGFTRVMSSYFFESTDEGPPHDGNYNTLDVTINPDGSCGNGWVCEHRWAPITRMVAFRNAVAGTELANFFLEGDNVAFSRGDKGFFAIAKSGSMDRTFQTGMPAGTYCNIIDGCASQVTVNGDGNAQIRITNADEPILAICQGCDGDTWPTPDPTATTQSTEPTTVGPTEPPITDGIHRTVVLIHKQTNPGQDMFIRGGVGHDQRPGCEEDAETSECAISITTNSLGETAHYEKYNSWREGDTKLDWYGVQTGQGTFNGQPADGSPLAWTSHLTASPGYQPLNTYGEHYWMLDMDMDCSETEEGWFEVKAYVTNGVGWETDVTQATNCLGSAGGSAPYGSPNHMGKCGYLNVFKFSNPICTIEVMNAW</sequence>
<feature type="domain" description="Alpha-amylase C-terminal" evidence="17">
    <location>
        <begin position="403"/>
        <end position="481"/>
    </location>
</feature>
<dbReference type="Gene3D" id="3.20.20.80">
    <property type="entry name" value="Glycosidases"/>
    <property type="match status" value="1"/>
</dbReference>
<feature type="region of interest" description="Disordered" evidence="15">
    <location>
        <begin position="485"/>
        <end position="510"/>
    </location>
</feature>
<dbReference type="InterPro" id="IPR006048">
    <property type="entry name" value="A-amylase/branching_C"/>
</dbReference>
<evidence type="ECO:0000313" key="20">
    <source>
        <dbReference type="Proteomes" id="UP000677054"/>
    </source>
</evidence>
<gene>
    <name evidence="19" type="ORF">DSTB1V02_LOCUS12440</name>
</gene>
<feature type="chain" id="PRO_5036403194" description="Alpha-amylase" evidence="16">
    <location>
        <begin position="21"/>
        <end position="704"/>
    </location>
</feature>
<dbReference type="Proteomes" id="UP000677054">
    <property type="component" value="Unassembled WGS sequence"/>
</dbReference>
<dbReference type="EC" id="3.2.1.1" evidence="6 14"/>
<dbReference type="GO" id="GO:0004556">
    <property type="term" value="F:alpha-amylase activity"/>
    <property type="evidence" value="ECO:0007669"/>
    <property type="project" value="UniProtKB-UniRule"/>
</dbReference>
<evidence type="ECO:0000256" key="6">
    <source>
        <dbReference type="ARBA" id="ARBA00012595"/>
    </source>
</evidence>
<comment type="cofactor">
    <cofactor evidence="2">
        <name>Ca(2+)</name>
        <dbReference type="ChEBI" id="CHEBI:29108"/>
    </cofactor>
</comment>